<feature type="repeat" description="ANK" evidence="3">
    <location>
        <begin position="1"/>
        <end position="32"/>
    </location>
</feature>
<dbReference type="RefSeq" id="WP_191689858.1">
    <property type="nucleotide sequence ID" value="NZ_JACSQY010000006.1"/>
</dbReference>
<organism evidence="4 5">
    <name type="scientific">Sporosarcina gallistercoris</name>
    <dbReference type="NCBI Taxonomy" id="2762245"/>
    <lineage>
        <taxon>Bacteria</taxon>
        <taxon>Bacillati</taxon>
        <taxon>Bacillota</taxon>
        <taxon>Bacilli</taxon>
        <taxon>Bacillales</taxon>
        <taxon>Caryophanaceae</taxon>
        <taxon>Sporosarcina</taxon>
    </lineage>
</organism>
<dbReference type="Pfam" id="PF12796">
    <property type="entry name" value="Ank_2"/>
    <property type="match status" value="1"/>
</dbReference>
<dbReference type="InterPro" id="IPR002110">
    <property type="entry name" value="Ankyrin_rpt"/>
</dbReference>
<protein>
    <submittedName>
        <fullName evidence="4">Ankyrin repeat domain-containing protein</fullName>
    </submittedName>
</protein>
<dbReference type="EMBL" id="JACSQY010000006">
    <property type="protein sequence ID" value="MBD7908581.1"/>
    <property type="molecule type" value="Genomic_DNA"/>
</dbReference>
<dbReference type="InterPro" id="IPR036770">
    <property type="entry name" value="Ankyrin_rpt-contain_sf"/>
</dbReference>
<dbReference type="Proteomes" id="UP000659496">
    <property type="component" value="Unassembled WGS sequence"/>
</dbReference>
<dbReference type="SMART" id="SM00248">
    <property type="entry name" value="ANK"/>
    <property type="match status" value="5"/>
</dbReference>
<evidence type="ECO:0000256" key="1">
    <source>
        <dbReference type="ARBA" id="ARBA00022737"/>
    </source>
</evidence>
<name>A0ABR8PK92_9BACL</name>
<evidence type="ECO:0000256" key="3">
    <source>
        <dbReference type="PROSITE-ProRule" id="PRU00023"/>
    </source>
</evidence>
<gene>
    <name evidence="4" type="ORF">H9659_09580</name>
</gene>
<keyword evidence="2 3" id="KW-0040">ANK repeat</keyword>
<accession>A0ABR8PK92</accession>
<feature type="repeat" description="ANK" evidence="3">
    <location>
        <begin position="33"/>
        <end position="65"/>
    </location>
</feature>
<feature type="repeat" description="ANK" evidence="3">
    <location>
        <begin position="133"/>
        <end position="170"/>
    </location>
</feature>
<dbReference type="PROSITE" id="PS50088">
    <property type="entry name" value="ANK_REPEAT"/>
    <property type="match status" value="4"/>
</dbReference>
<feature type="repeat" description="ANK" evidence="3">
    <location>
        <begin position="99"/>
        <end position="132"/>
    </location>
</feature>
<dbReference type="Pfam" id="PF13637">
    <property type="entry name" value="Ank_4"/>
    <property type="match status" value="1"/>
</dbReference>
<reference evidence="4 5" key="1">
    <citation type="submission" date="2020-08" db="EMBL/GenBank/DDBJ databases">
        <title>A Genomic Blueprint of the Chicken Gut Microbiome.</title>
        <authorList>
            <person name="Gilroy R."/>
            <person name="Ravi A."/>
            <person name="Getino M."/>
            <person name="Pursley I."/>
            <person name="Horton D.L."/>
            <person name="Alikhan N.-F."/>
            <person name="Baker D."/>
            <person name="Gharbi K."/>
            <person name="Hall N."/>
            <person name="Watson M."/>
            <person name="Adriaenssens E.M."/>
            <person name="Foster-Nyarko E."/>
            <person name="Jarju S."/>
            <person name="Secka A."/>
            <person name="Antonio M."/>
            <person name="Oren A."/>
            <person name="Chaudhuri R."/>
            <person name="La Ragione R.M."/>
            <person name="Hildebrand F."/>
            <person name="Pallen M.J."/>
        </authorList>
    </citation>
    <scope>NUCLEOTIDE SEQUENCE [LARGE SCALE GENOMIC DNA]</scope>
    <source>
        <strain evidence="4 5">Sa3CUA8</strain>
    </source>
</reference>
<keyword evidence="5" id="KW-1185">Reference proteome</keyword>
<proteinExistence type="predicted"/>
<dbReference type="PANTHER" id="PTHR24173">
    <property type="entry name" value="ANKYRIN REPEAT CONTAINING"/>
    <property type="match status" value="1"/>
</dbReference>
<evidence type="ECO:0000313" key="5">
    <source>
        <dbReference type="Proteomes" id="UP000659496"/>
    </source>
</evidence>
<comment type="caution">
    <text evidence="4">The sequence shown here is derived from an EMBL/GenBank/DDBJ whole genome shotgun (WGS) entry which is preliminary data.</text>
</comment>
<evidence type="ECO:0000256" key="2">
    <source>
        <dbReference type="ARBA" id="ARBA00023043"/>
    </source>
</evidence>
<evidence type="ECO:0000313" key="4">
    <source>
        <dbReference type="EMBL" id="MBD7908581.1"/>
    </source>
</evidence>
<keyword evidence="1" id="KW-0677">Repeat</keyword>
<sequence>MTTELLEAASQQDTEKVKELIEQHADLNIQDSEGRTALMIATYNHDPHTAKALIDAGADLNIQDNMQNNCFLYSGAEGYLDILRFAIEGGADTTITNRYGGTALIPAAERGHVEVVEELLNETDVDVNHVNRLGWTALMEAVILSDGGVQHQEIIKILLNHGADQSITDKDGVTPLQHAKDKGYLEIVDILESAQ</sequence>
<dbReference type="PRINTS" id="PR01415">
    <property type="entry name" value="ANKYRIN"/>
</dbReference>
<dbReference type="PROSITE" id="PS50297">
    <property type="entry name" value="ANK_REP_REGION"/>
    <property type="match status" value="1"/>
</dbReference>
<dbReference type="Gene3D" id="1.25.40.20">
    <property type="entry name" value="Ankyrin repeat-containing domain"/>
    <property type="match status" value="1"/>
</dbReference>
<dbReference type="SUPFAM" id="SSF48403">
    <property type="entry name" value="Ankyrin repeat"/>
    <property type="match status" value="1"/>
</dbReference>
<dbReference type="PANTHER" id="PTHR24173:SF74">
    <property type="entry name" value="ANKYRIN REPEAT DOMAIN-CONTAINING PROTEIN 16"/>
    <property type="match status" value="1"/>
</dbReference>